<keyword evidence="7" id="KW-1133">Transmembrane helix</keyword>
<keyword evidence="7" id="KW-0812">Transmembrane</keyword>
<evidence type="ECO:0000256" key="6">
    <source>
        <dbReference type="ARBA" id="ARBA00023012"/>
    </source>
</evidence>
<dbReference type="SMART" id="SM00388">
    <property type="entry name" value="HisKA"/>
    <property type="match status" value="1"/>
</dbReference>
<keyword evidence="6" id="KW-0902">Two-component regulatory system</keyword>
<dbReference type="InterPro" id="IPR036097">
    <property type="entry name" value="HisK_dim/P_sf"/>
</dbReference>
<name>A0A382M3N2_9ZZZZ</name>
<feature type="domain" description="Histidine kinase" evidence="8">
    <location>
        <begin position="141"/>
        <end position="284"/>
    </location>
</feature>
<dbReference type="GO" id="GO:0004721">
    <property type="term" value="F:phosphoprotein phosphatase activity"/>
    <property type="evidence" value="ECO:0007669"/>
    <property type="project" value="TreeGrafter"/>
</dbReference>
<gene>
    <name evidence="9" type="ORF">METZ01_LOCUS296478</name>
</gene>
<feature type="transmembrane region" description="Helical" evidence="7">
    <location>
        <begin position="12"/>
        <end position="30"/>
    </location>
</feature>
<sequence>MIVWRDPSKALQIGFLVLFLISAAQVFWWITDHAAYTRGITDRLVVLYDSDAQVVTRFLGETPTIAELEALLPHLKIESGIARVEVNAVDEIEGEESSRINQYFWEGGFFLLVLLGGIIVLTRTIRHDAQLRKRQQNFLAAVSHEFKSPLASMQLAAETLTMRIDEPIAQRLGGRILQDGARLLRLIENLLDTTQLEEGHHSLKMEPVSLVNIVNAGIAQLEEHTQTHNIRITQEVPEELTLVADSTAVESVFRNILDNAVKACIAGEGKSITVTARAKHNQVE</sequence>
<keyword evidence="7" id="KW-0472">Membrane</keyword>
<comment type="catalytic activity">
    <reaction evidence="1">
        <text>ATP + protein L-histidine = ADP + protein N-phospho-L-histidine.</text>
        <dbReference type="EC" id="2.7.13.3"/>
    </reaction>
</comment>
<evidence type="ECO:0000256" key="2">
    <source>
        <dbReference type="ARBA" id="ARBA00012438"/>
    </source>
</evidence>
<reference evidence="9" key="1">
    <citation type="submission" date="2018-05" db="EMBL/GenBank/DDBJ databases">
        <authorList>
            <person name="Lanie J.A."/>
            <person name="Ng W.-L."/>
            <person name="Kazmierczak K.M."/>
            <person name="Andrzejewski T.M."/>
            <person name="Davidsen T.M."/>
            <person name="Wayne K.J."/>
            <person name="Tettelin H."/>
            <person name="Glass J.I."/>
            <person name="Rusch D."/>
            <person name="Podicherti R."/>
            <person name="Tsui H.-C.T."/>
            <person name="Winkler M.E."/>
        </authorList>
    </citation>
    <scope>NUCLEOTIDE SEQUENCE</scope>
</reference>
<dbReference type="InterPro" id="IPR050351">
    <property type="entry name" value="BphY/WalK/GraS-like"/>
</dbReference>
<dbReference type="EMBL" id="UINC01091112">
    <property type="protein sequence ID" value="SVC43624.1"/>
    <property type="molecule type" value="Genomic_DNA"/>
</dbReference>
<feature type="non-terminal residue" evidence="9">
    <location>
        <position position="284"/>
    </location>
</feature>
<dbReference type="Gene3D" id="3.30.565.10">
    <property type="entry name" value="Histidine kinase-like ATPase, C-terminal domain"/>
    <property type="match status" value="1"/>
</dbReference>
<dbReference type="InterPro" id="IPR005467">
    <property type="entry name" value="His_kinase_dom"/>
</dbReference>
<dbReference type="Pfam" id="PF00512">
    <property type="entry name" value="HisKA"/>
    <property type="match status" value="1"/>
</dbReference>
<keyword evidence="3" id="KW-0597">Phosphoprotein</keyword>
<keyword evidence="4" id="KW-0808">Transferase</keyword>
<evidence type="ECO:0000313" key="9">
    <source>
        <dbReference type="EMBL" id="SVC43624.1"/>
    </source>
</evidence>
<dbReference type="PROSITE" id="PS50109">
    <property type="entry name" value="HIS_KIN"/>
    <property type="match status" value="1"/>
</dbReference>
<dbReference type="GO" id="GO:0005886">
    <property type="term" value="C:plasma membrane"/>
    <property type="evidence" value="ECO:0007669"/>
    <property type="project" value="TreeGrafter"/>
</dbReference>
<keyword evidence="5" id="KW-0418">Kinase</keyword>
<dbReference type="Gene3D" id="1.10.287.130">
    <property type="match status" value="1"/>
</dbReference>
<dbReference type="InterPro" id="IPR003661">
    <property type="entry name" value="HisK_dim/P_dom"/>
</dbReference>
<proteinExistence type="predicted"/>
<dbReference type="GO" id="GO:0000155">
    <property type="term" value="F:phosphorelay sensor kinase activity"/>
    <property type="evidence" value="ECO:0007669"/>
    <property type="project" value="InterPro"/>
</dbReference>
<evidence type="ECO:0000256" key="3">
    <source>
        <dbReference type="ARBA" id="ARBA00022553"/>
    </source>
</evidence>
<dbReference type="GO" id="GO:0016036">
    <property type="term" value="P:cellular response to phosphate starvation"/>
    <property type="evidence" value="ECO:0007669"/>
    <property type="project" value="TreeGrafter"/>
</dbReference>
<dbReference type="AlphaFoldDB" id="A0A382M3N2"/>
<protein>
    <recommendedName>
        <fullName evidence="2">histidine kinase</fullName>
        <ecNumber evidence="2">2.7.13.3</ecNumber>
    </recommendedName>
</protein>
<evidence type="ECO:0000256" key="4">
    <source>
        <dbReference type="ARBA" id="ARBA00022679"/>
    </source>
</evidence>
<evidence type="ECO:0000256" key="1">
    <source>
        <dbReference type="ARBA" id="ARBA00000085"/>
    </source>
</evidence>
<dbReference type="SUPFAM" id="SSF47384">
    <property type="entry name" value="Homodimeric domain of signal transducing histidine kinase"/>
    <property type="match status" value="1"/>
</dbReference>
<dbReference type="CDD" id="cd00082">
    <property type="entry name" value="HisKA"/>
    <property type="match status" value="1"/>
</dbReference>
<dbReference type="EC" id="2.7.13.3" evidence="2"/>
<dbReference type="SUPFAM" id="SSF55874">
    <property type="entry name" value="ATPase domain of HSP90 chaperone/DNA topoisomerase II/histidine kinase"/>
    <property type="match status" value="1"/>
</dbReference>
<evidence type="ECO:0000256" key="7">
    <source>
        <dbReference type="SAM" id="Phobius"/>
    </source>
</evidence>
<dbReference type="InterPro" id="IPR036890">
    <property type="entry name" value="HATPase_C_sf"/>
</dbReference>
<accession>A0A382M3N2</accession>
<evidence type="ECO:0000256" key="5">
    <source>
        <dbReference type="ARBA" id="ARBA00022777"/>
    </source>
</evidence>
<organism evidence="9">
    <name type="scientific">marine metagenome</name>
    <dbReference type="NCBI Taxonomy" id="408172"/>
    <lineage>
        <taxon>unclassified sequences</taxon>
        <taxon>metagenomes</taxon>
        <taxon>ecological metagenomes</taxon>
    </lineage>
</organism>
<evidence type="ECO:0000259" key="8">
    <source>
        <dbReference type="PROSITE" id="PS50109"/>
    </source>
</evidence>
<dbReference type="PANTHER" id="PTHR45453">
    <property type="entry name" value="PHOSPHATE REGULON SENSOR PROTEIN PHOR"/>
    <property type="match status" value="1"/>
</dbReference>
<dbReference type="PANTHER" id="PTHR45453:SF1">
    <property type="entry name" value="PHOSPHATE REGULON SENSOR PROTEIN PHOR"/>
    <property type="match status" value="1"/>
</dbReference>
<feature type="transmembrane region" description="Helical" evidence="7">
    <location>
        <begin position="103"/>
        <end position="125"/>
    </location>
</feature>